<dbReference type="Proteomes" id="UP000437017">
    <property type="component" value="Unassembled WGS sequence"/>
</dbReference>
<feature type="region of interest" description="Disordered" evidence="1">
    <location>
        <begin position="154"/>
        <end position="180"/>
    </location>
</feature>
<dbReference type="GO" id="GO:0000786">
    <property type="term" value="C:nucleosome"/>
    <property type="evidence" value="ECO:0007669"/>
    <property type="project" value="InterPro"/>
</dbReference>
<dbReference type="InterPro" id="IPR002119">
    <property type="entry name" value="Histone_H2A"/>
</dbReference>
<gene>
    <name evidence="2" type="ORF">E2I00_016211</name>
</gene>
<evidence type="ECO:0000256" key="1">
    <source>
        <dbReference type="SAM" id="MobiDB-lite"/>
    </source>
</evidence>
<dbReference type="EMBL" id="SGJD01002744">
    <property type="protein sequence ID" value="KAB0394587.1"/>
    <property type="molecule type" value="Genomic_DNA"/>
</dbReference>
<reference evidence="2 3" key="1">
    <citation type="journal article" date="2019" name="PLoS ONE">
        <title>Genomic analyses reveal an absence of contemporary introgressive admixture between fin whales and blue whales, despite known hybrids.</title>
        <authorList>
            <person name="Westbury M.V."/>
            <person name="Petersen B."/>
            <person name="Lorenzen E.D."/>
        </authorList>
    </citation>
    <scope>NUCLEOTIDE SEQUENCE [LARGE SCALE GENOMIC DNA]</scope>
    <source>
        <strain evidence="2">FinWhale-01</strain>
    </source>
</reference>
<accession>A0A643C309</accession>
<dbReference type="AlphaFoldDB" id="A0A643C309"/>
<proteinExistence type="predicted"/>
<evidence type="ECO:0000313" key="2">
    <source>
        <dbReference type="EMBL" id="KAB0394587.1"/>
    </source>
</evidence>
<dbReference type="PANTHER" id="PTHR23430">
    <property type="entry name" value="HISTONE H2A"/>
    <property type="match status" value="1"/>
</dbReference>
<dbReference type="GO" id="GO:0046982">
    <property type="term" value="F:protein heterodimerization activity"/>
    <property type="evidence" value="ECO:0007669"/>
    <property type="project" value="InterPro"/>
</dbReference>
<organism evidence="2 3">
    <name type="scientific">Balaenoptera physalus</name>
    <name type="common">Fin whale</name>
    <name type="synonym">Balaena physalus</name>
    <dbReference type="NCBI Taxonomy" id="9770"/>
    <lineage>
        <taxon>Eukaryota</taxon>
        <taxon>Metazoa</taxon>
        <taxon>Chordata</taxon>
        <taxon>Craniata</taxon>
        <taxon>Vertebrata</taxon>
        <taxon>Euteleostomi</taxon>
        <taxon>Mammalia</taxon>
        <taxon>Eutheria</taxon>
        <taxon>Laurasiatheria</taxon>
        <taxon>Artiodactyla</taxon>
        <taxon>Whippomorpha</taxon>
        <taxon>Cetacea</taxon>
        <taxon>Mysticeti</taxon>
        <taxon>Balaenopteridae</taxon>
        <taxon>Balaenoptera</taxon>
    </lineage>
</organism>
<name>A0A643C309_BALPH</name>
<comment type="caution">
    <text evidence="2">The sequence shown here is derived from an EMBL/GenBank/DDBJ whole genome shotgun (WGS) entry which is preliminary data.</text>
</comment>
<evidence type="ECO:0008006" key="4">
    <source>
        <dbReference type="Google" id="ProtNLM"/>
    </source>
</evidence>
<dbReference type="InterPro" id="IPR009072">
    <property type="entry name" value="Histone-fold"/>
</dbReference>
<dbReference type="GO" id="GO:0003677">
    <property type="term" value="F:DNA binding"/>
    <property type="evidence" value="ECO:0007669"/>
    <property type="project" value="InterPro"/>
</dbReference>
<dbReference type="Gene3D" id="1.10.20.10">
    <property type="entry name" value="Histone, subunit A"/>
    <property type="match status" value="1"/>
</dbReference>
<dbReference type="SUPFAM" id="SSF47113">
    <property type="entry name" value="Histone-fold"/>
    <property type="match status" value="1"/>
</dbReference>
<protein>
    <recommendedName>
        <fullName evidence="4">Histone H2A</fullName>
    </recommendedName>
</protein>
<dbReference type="GO" id="GO:0030527">
    <property type="term" value="F:structural constituent of chromatin"/>
    <property type="evidence" value="ECO:0007669"/>
    <property type="project" value="InterPro"/>
</dbReference>
<evidence type="ECO:0000313" key="3">
    <source>
        <dbReference type="Proteomes" id="UP000437017"/>
    </source>
</evidence>
<keyword evidence="3" id="KW-1185">Reference proteome</keyword>
<sequence>MSRLTWLEENPESSRRGPSPQTTVVIVVLLLHDIPGDLALPVGQVLTPGREVRKLTTAVIDCLVAKFLDLSAIAAHESKKAQIVPCHIQLGTLVDEDLNKLFQAVTICEGRIHGHLERGRILRVDVVASGYVAAKPPYPSALMPELASNRALQAKKSRATGAQDQVQSHPAGCAQPEGAQQDVDLRVHHQDAVPLPQLIPHKLVEKSKVRT</sequence>